<feature type="compositionally biased region" description="Basic and acidic residues" evidence="3">
    <location>
        <begin position="268"/>
        <end position="283"/>
    </location>
</feature>
<gene>
    <name evidence="4" type="ORF">A1O3_06570</name>
</gene>
<comment type="subcellular location">
    <subcellularLocation>
        <location evidence="1">Nucleus</location>
    </subcellularLocation>
</comment>
<dbReference type="EMBL" id="AMGY01000005">
    <property type="protein sequence ID" value="EXJ82755.1"/>
    <property type="molecule type" value="Genomic_DNA"/>
</dbReference>
<evidence type="ECO:0000313" key="4">
    <source>
        <dbReference type="EMBL" id="EXJ82755.1"/>
    </source>
</evidence>
<accession>W9XZD8</accession>
<dbReference type="PANTHER" id="PTHR37534">
    <property type="entry name" value="TRANSCRIPTIONAL ACTIVATOR PROTEIN UGA3"/>
    <property type="match status" value="1"/>
</dbReference>
<dbReference type="eggNOG" id="ENOG502SHX6">
    <property type="taxonomic scope" value="Eukaryota"/>
</dbReference>
<dbReference type="PANTHER" id="PTHR37534:SF46">
    <property type="entry name" value="ZN(II)2CYS6 TRANSCRIPTION FACTOR (EUROFUNG)"/>
    <property type="match status" value="1"/>
</dbReference>
<name>W9XZD8_9EURO</name>
<evidence type="ECO:0000256" key="1">
    <source>
        <dbReference type="ARBA" id="ARBA00004123"/>
    </source>
</evidence>
<evidence type="ECO:0000256" key="2">
    <source>
        <dbReference type="ARBA" id="ARBA00023242"/>
    </source>
</evidence>
<dbReference type="GO" id="GO:0005634">
    <property type="term" value="C:nucleus"/>
    <property type="evidence" value="ECO:0007669"/>
    <property type="project" value="UniProtKB-SubCell"/>
</dbReference>
<feature type="region of interest" description="Disordered" evidence="3">
    <location>
        <begin position="263"/>
        <end position="299"/>
    </location>
</feature>
<dbReference type="RefSeq" id="XP_007734878.1">
    <property type="nucleotide sequence ID" value="XM_007736688.1"/>
</dbReference>
<dbReference type="AlphaFoldDB" id="W9XZD8"/>
<dbReference type="Proteomes" id="UP000019478">
    <property type="component" value="Unassembled WGS sequence"/>
</dbReference>
<organism evidence="4 5">
    <name type="scientific">Capronia epimyces CBS 606.96</name>
    <dbReference type="NCBI Taxonomy" id="1182542"/>
    <lineage>
        <taxon>Eukaryota</taxon>
        <taxon>Fungi</taxon>
        <taxon>Dikarya</taxon>
        <taxon>Ascomycota</taxon>
        <taxon>Pezizomycotina</taxon>
        <taxon>Eurotiomycetes</taxon>
        <taxon>Chaetothyriomycetidae</taxon>
        <taxon>Chaetothyriales</taxon>
        <taxon>Herpotrichiellaceae</taxon>
        <taxon>Capronia</taxon>
    </lineage>
</organism>
<dbReference type="HOGENOM" id="CLU_009030_4_0_1"/>
<dbReference type="OrthoDB" id="3477330at2759"/>
<dbReference type="GeneID" id="19170678"/>
<proteinExistence type="predicted"/>
<protein>
    <submittedName>
        <fullName evidence="4">Uncharacterized protein</fullName>
    </submittedName>
</protein>
<dbReference type="InterPro" id="IPR021858">
    <property type="entry name" value="Fun_TF"/>
</dbReference>
<evidence type="ECO:0000313" key="5">
    <source>
        <dbReference type="Proteomes" id="UP000019478"/>
    </source>
</evidence>
<dbReference type="Pfam" id="PF11951">
    <property type="entry name" value="Fungal_trans_2"/>
    <property type="match status" value="1"/>
</dbReference>
<sequence>MHRDSKEHRLFHHYVTRVAVLMIHIDSERNPWKSTYPCIALGNASSLSRSASRASKSLYYALLAQSASNLANLYSHGHQGSSGSGSGSVAVEREMQNHALKYYGLALRELRASLETPSEDYSACIGTMYILAVTDGAYSNVGRSWRRHFDGAASLIGHLSKQKPWGQSDDAWVISQSLALSFEVAQTGCKAPTRPSPLTDVLLGAVSSRKDFAYTIGAHRSVINSISAIRMLEGELAQGQVSADLDPRISRIWECLMSEEAAGDADSDDKRVHWPPEEDRLVGEEGGGGGEEKTKSKTGRTRLNQLHLNIFRNATLVYFYRAFFDAPPFVTQRFVSRVLADATEFLDLNGGNISMWPVFIAAVEVCSDHDQRAVDRWLEFSYHLGLHNRLLARTIIHAVWRERDAEARRRAMHPSEVSVGWRDVQARLGLDICLL</sequence>
<reference evidence="4 5" key="1">
    <citation type="submission" date="2013-03" db="EMBL/GenBank/DDBJ databases">
        <title>The Genome Sequence of Capronia epimyces CBS 606.96.</title>
        <authorList>
            <consortium name="The Broad Institute Genomics Platform"/>
            <person name="Cuomo C."/>
            <person name="de Hoog S."/>
            <person name="Gorbushina A."/>
            <person name="Walker B."/>
            <person name="Young S.K."/>
            <person name="Zeng Q."/>
            <person name="Gargeya S."/>
            <person name="Fitzgerald M."/>
            <person name="Haas B."/>
            <person name="Abouelleil A."/>
            <person name="Allen A.W."/>
            <person name="Alvarado L."/>
            <person name="Arachchi H.M."/>
            <person name="Berlin A.M."/>
            <person name="Chapman S.B."/>
            <person name="Gainer-Dewar J."/>
            <person name="Goldberg J."/>
            <person name="Griggs A."/>
            <person name="Gujja S."/>
            <person name="Hansen M."/>
            <person name="Howarth C."/>
            <person name="Imamovic A."/>
            <person name="Ireland A."/>
            <person name="Larimer J."/>
            <person name="McCowan C."/>
            <person name="Murphy C."/>
            <person name="Pearson M."/>
            <person name="Poon T.W."/>
            <person name="Priest M."/>
            <person name="Roberts A."/>
            <person name="Saif S."/>
            <person name="Shea T."/>
            <person name="Sisk P."/>
            <person name="Sykes S."/>
            <person name="Wortman J."/>
            <person name="Nusbaum C."/>
            <person name="Birren B."/>
        </authorList>
    </citation>
    <scope>NUCLEOTIDE SEQUENCE [LARGE SCALE GENOMIC DNA]</scope>
    <source>
        <strain evidence="4 5">CBS 606.96</strain>
    </source>
</reference>
<keyword evidence="2" id="KW-0539">Nucleus</keyword>
<comment type="caution">
    <text evidence="4">The sequence shown here is derived from an EMBL/GenBank/DDBJ whole genome shotgun (WGS) entry which is preliminary data.</text>
</comment>
<keyword evidence="5" id="KW-1185">Reference proteome</keyword>
<evidence type="ECO:0000256" key="3">
    <source>
        <dbReference type="SAM" id="MobiDB-lite"/>
    </source>
</evidence>
<dbReference type="STRING" id="1182542.W9XZD8"/>